<dbReference type="AlphaFoldDB" id="A0A2J6RUM4"/>
<dbReference type="Pfam" id="PF20150">
    <property type="entry name" value="2EXR"/>
    <property type="match status" value="1"/>
</dbReference>
<evidence type="ECO:0000313" key="3">
    <source>
        <dbReference type="EMBL" id="PMD42163.1"/>
    </source>
</evidence>
<feature type="domain" description="2EXR" evidence="2">
    <location>
        <begin position="108"/>
        <end position="196"/>
    </location>
</feature>
<organism evidence="3 4">
    <name type="scientific">Hyaloscypha variabilis (strain UAMH 11265 / GT02V1 / F)</name>
    <name type="common">Meliniomyces variabilis</name>
    <dbReference type="NCBI Taxonomy" id="1149755"/>
    <lineage>
        <taxon>Eukaryota</taxon>
        <taxon>Fungi</taxon>
        <taxon>Dikarya</taxon>
        <taxon>Ascomycota</taxon>
        <taxon>Pezizomycotina</taxon>
        <taxon>Leotiomycetes</taxon>
        <taxon>Helotiales</taxon>
        <taxon>Hyaloscyphaceae</taxon>
        <taxon>Hyaloscypha</taxon>
        <taxon>Hyaloscypha variabilis</taxon>
    </lineage>
</organism>
<accession>A0A2J6RUM4</accession>
<proteinExistence type="predicted"/>
<protein>
    <recommendedName>
        <fullName evidence="2">2EXR domain-containing protein</fullName>
    </recommendedName>
</protein>
<evidence type="ECO:0000259" key="2">
    <source>
        <dbReference type="Pfam" id="PF20150"/>
    </source>
</evidence>
<reference evidence="3 4" key="1">
    <citation type="submission" date="2016-04" db="EMBL/GenBank/DDBJ databases">
        <title>A degradative enzymes factory behind the ericoid mycorrhizal symbiosis.</title>
        <authorList>
            <consortium name="DOE Joint Genome Institute"/>
            <person name="Martino E."/>
            <person name="Morin E."/>
            <person name="Grelet G."/>
            <person name="Kuo A."/>
            <person name="Kohler A."/>
            <person name="Daghino S."/>
            <person name="Barry K."/>
            <person name="Choi C."/>
            <person name="Cichocki N."/>
            <person name="Clum A."/>
            <person name="Copeland A."/>
            <person name="Hainaut M."/>
            <person name="Haridas S."/>
            <person name="Labutti K."/>
            <person name="Lindquist E."/>
            <person name="Lipzen A."/>
            <person name="Khouja H.-R."/>
            <person name="Murat C."/>
            <person name="Ohm R."/>
            <person name="Olson A."/>
            <person name="Spatafora J."/>
            <person name="Veneault-Fourrey C."/>
            <person name="Henrissat B."/>
            <person name="Grigoriev I."/>
            <person name="Martin F."/>
            <person name="Perotto S."/>
        </authorList>
    </citation>
    <scope>NUCLEOTIDE SEQUENCE [LARGE SCALE GENOMIC DNA]</scope>
    <source>
        <strain evidence="3 4">F</strain>
    </source>
</reference>
<dbReference type="Proteomes" id="UP000235786">
    <property type="component" value="Unassembled WGS sequence"/>
</dbReference>
<evidence type="ECO:0000256" key="1">
    <source>
        <dbReference type="SAM" id="MobiDB-lite"/>
    </source>
</evidence>
<dbReference type="PANTHER" id="PTHR35910:SF6">
    <property type="entry name" value="2EXR DOMAIN-CONTAINING PROTEIN"/>
    <property type="match status" value="1"/>
</dbReference>
<dbReference type="EMBL" id="KZ613943">
    <property type="protein sequence ID" value="PMD42163.1"/>
    <property type="molecule type" value="Genomic_DNA"/>
</dbReference>
<keyword evidence="4" id="KW-1185">Reference proteome</keyword>
<sequence length="310" mass="35289">MSSRDELRQYQSQTMQQQMQEIVAALSVEVAGKPRTLLCPQTISTGPESTRMATIEISERSTKTKKNSQPSMDSTGTLTAGNPARSTNTTIAILPNNDSTRSIPGWDFTCFWRLPPELRLIIWEHAAKAKRTITIRHNQPRGPWTRLKAAHNAEIVPRILHVCKEARIVGLKFYKLSLSAIFYLKPIYINYDHDALYFPTCKDLETLYAMGESRRPRCKEELAGLEKDLRIMIVGGCDTDCDMVLSPLPGRFWRLNSFLMPKHMSGSRLWRLGMKSIKDEWKEHSKAENCGCKIPKTKWMSRSMLAALGD</sequence>
<feature type="compositionally biased region" description="Polar residues" evidence="1">
    <location>
        <begin position="67"/>
        <end position="90"/>
    </location>
</feature>
<dbReference type="PANTHER" id="PTHR35910">
    <property type="entry name" value="2EXR DOMAIN-CONTAINING PROTEIN"/>
    <property type="match status" value="1"/>
</dbReference>
<feature type="region of interest" description="Disordered" evidence="1">
    <location>
        <begin position="58"/>
        <end position="90"/>
    </location>
</feature>
<evidence type="ECO:0000313" key="4">
    <source>
        <dbReference type="Proteomes" id="UP000235786"/>
    </source>
</evidence>
<name>A0A2J6RUM4_HYAVF</name>
<dbReference type="InterPro" id="IPR045518">
    <property type="entry name" value="2EXR"/>
</dbReference>
<dbReference type="OrthoDB" id="3513892at2759"/>
<gene>
    <name evidence="3" type="ORF">L207DRAFT_527107</name>
</gene>